<comment type="caution">
    <text evidence="3">The sequence shown here is derived from an EMBL/GenBank/DDBJ whole genome shotgun (WGS) entry which is preliminary data.</text>
</comment>
<dbReference type="PROSITE" id="PS50142">
    <property type="entry name" value="RNASE_3_2"/>
    <property type="match status" value="1"/>
</dbReference>
<reference evidence="3 4" key="1">
    <citation type="journal article" date="2023" name="Nucleic Acids Res.">
        <title>The hologenome of Daphnia magna reveals possible DNA methylation and microbiome-mediated evolution of the host genome.</title>
        <authorList>
            <person name="Chaturvedi A."/>
            <person name="Li X."/>
            <person name="Dhandapani V."/>
            <person name="Marshall H."/>
            <person name="Kissane S."/>
            <person name="Cuenca-Cambronero M."/>
            <person name="Asole G."/>
            <person name="Calvet F."/>
            <person name="Ruiz-Romero M."/>
            <person name="Marangio P."/>
            <person name="Guigo R."/>
            <person name="Rago D."/>
            <person name="Mirbahai L."/>
            <person name="Eastwood N."/>
            <person name="Colbourne J.K."/>
            <person name="Zhou J."/>
            <person name="Mallon E."/>
            <person name="Orsini L."/>
        </authorList>
    </citation>
    <scope>NUCLEOTIDE SEQUENCE [LARGE SCALE GENOMIC DNA]</scope>
    <source>
        <strain evidence="3">LRV0_1</strain>
    </source>
</reference>
<dbReference type="PANTHER" id="PTHR14950">
    <property type="entry name" value="DICER-RELATED"/>
    <property type="match status" value="1"/>
</dbReference>
<evidence type="ECO:0000256" key="1">
    <source>
        <dbReference type="ARBA" id="ARBA00022801"/>
    </source>
</evidence>
<dbReference type="Gene3D" id="1.10.1520.10">
    <property type="entry name" value="Ribonuclease III domain"/>
    <property type="match status" value="1"/>
</dbReference>
<evidence type="ECO:0000259" key="2">
    <source>
        <dbReference type="PROSITE" id="PS50142"/>
    </source>
</evidence>
<accession>A0ABQ9ZMM9</accession>
<dbReference type="EMBL" id="JAOYFB010000004">
    <property type="protein sequence ID" value="KAK4014187.1"/>
    <property type="molecule type" value="Genomic_DNA"/>
</dbReference>
<keyword evidence="1" id="KW-0378">Hydrolase</keyword>
<dbReference type="InterPro" id="IPR036389">
    <property type="entry name" value="RNase_III_sf"/>
</dbReference>
<dbReference type="CDD" id="cd00593">
    <property type="entry name" value="RIBOc"/>
    <property type="match status" value="1"/>
</dbReference>
<evidence type="ECO:0000313" key="4">
    <source>
        <dbReference type="Proteomes" id="UP001234178"/>
    </source>
</evidence>
<proteinExistence type="predicted"/>
<protein>
    <recommendedName>
        <fullName evidence="2">RNase III domain-containing protein</fullName>
    </recommendedName>
</protein>
<name>A0ABQ9ZMM9_9CRUS</name>
<feature type="domain" description="RNase III" evidence="2">
    <location>
        <begin position="261"/>
        <end position="297"/>
    </location>
</feature>
<dbReference type="InterPro" id="IPR000999">
    <property type="entry name" value="RNase_III_dom"/>
</dbReference>
<keyword evidence="4" id="KW-1185">Reference proteome</keyword>
<sequence length="398" mass="44876">MKLTHLISPKKYNQILTNENQQFVQVSREITGKNFLVPRLASTKKEIPMHHVPELCNIYPLPGSVWKQVVWIPSVLHRLNGMLVAEELRILIFKETNVGIDFLPGSVNVSSVWTPLKLQPPKSRSDSQFVSYPMPLTNSLKTSVSTDSLDLGASMIWHLEYDETAKDLLPPDSAVDQTSPSSSIADAKTDASSSELLYKMPALDEFLEFPCSMEDQKRKWVYLAFEDPLECQPNCKPEMIDLKFDVGNPSTQSVFGPSPGIVLEALTLAKANDGYDMERLETIGNSILKLIISIYVYGEASNSRCDEGRLSLIFNNLFYCRLSGNAVLFRQSLPIHSRAILTDLRSAMVNNETFAIIAVRNRFHLYLKHLSLNLNAILDRFIRAQEENGHLFMHNVST</sequence>
<gene>
    <name evidence="3" type="ORF">OUZ56_026721</name>
</gene>
<dbReference type="SUPFAM" id="SSF69065">
    <property type="entry name" value="RNase III domain-like"/>
    <property type="match status" value="1"/>
</dbReference>
<organism evidence="3 4">
    <name type="scientific">Daphnia magna</name>
    <dbReference type="NCBI Taxonomy" id="35525"/>
    <lineage>
        <taxon>Eukaryota</taxon>
        <taxon>Metazoa</taxon>
        <taxon>Ecdysozoa</taxon>
        <taxon>Arthropoda</taxon>
        <taxon>Crustacea</taxon>
        <taxon>Branchiopoda</taxon>
        <taxon>Diplostraca</taxon>
        <taxon>Cladocera</taxon>
        <taxon>Anomopoda</taxon>
        <taxon>Daphniidae</taxon>
        <taxon>Daphnia</taxon>
    </lineage>
</organism>
<dbReference type="PANTHER" id="PTHR14950:SF37">
    <property type="entry name" value="ENDORIBONUCLEASE DICER"/>
    <property type="match status" value="1"/>
</dbReference>
<dbReference type="Proteomes" id="UP001234178">
    <property type="component" value="Unassembled WGS sequence"/>
</dbReference>
<evidence type="ECO:0000313" key="3">
    <source>
        <dbReference type="EMBL" id="KAK4014187.1"/>
    </source>
</evidence>